<evidence type="ECO:0000313" key="3">
    <source>
        <dbReference type="EMBL" id="ACV21198.1"/>
    </source>
</evidence>
<dbReference type="Proteomes" id="UP000002026">
    <property type="component" value="Chromosome"/>
</dbReference>
<dbReference type="STRING" id="471855.Shel_01240"/>
<sequence length="144" mass="15259">MKYKNLLVPFDGSEHAVNALEAAIDLADGVEGVTVHVLRVAEAAGAESGLSDYDGFEVYLNRRVNAAKEAMLAELAQANISTDGLVVAVEPSYSPTEGIICYAEDHNVDLIVMGRRGVGALRGMLGSVSYGILHNVDIPVMTVK</sequence>
<dbReference type="PANTHER" id="PTHR46268">
    <property type="entry name" value="STRESS RESPONSE PROTEIN NHAX"/>
    <property type="match status" value="1"/>
</dbReference>
<dbReference type="CDD" id="cd23659">
    <property type="entry name" value="USP_At3g01520-like"/>
    <property type="match status" value="1"/>
</dbReference>
<dbReference type="KEGG" id="shi:Shel_01240"/>
<dbReference type="Pfam" id="PF00582">
    <property type="entry name" value="Usp"/>
    <property type="match status" value="1"/>
</dbReference>
<evidence type="ECO:0000313" key="4">
    <source>
        <dbReference type="Proteomes" id="UP000002026"/>
    </source>
</evidence>
<dbReference type="EMBL" id="CP001684">
    <property type="protein sequence ID" value="ACV21198.1"/>
    <property type="molecule type" value="Genomic_DNA"/>
</dbReference>
<reference evidence="3 4" key="1">
    <citation type="journal article" date="2009" name="Stand. Genomic Sci.">
        <title>Complete genome sequence of Slackia heliotrinireducens type strain (RHS 1).</title>
        <authorList>
            <person name="Pukall R."/>
            <person name="Lapidus A."/>
            <person name="Nolan M."/>
            <person name="Copeland A."/>
            <person name="Glavina Del Rio T."/>
            <person name="Lucas S."/>
            <person name="Chen F."/>
            <person name="Tice H."/>
            <person name="Cheng J.F."/>
            <person name="Chertkov O."/>
            <person name="Bruce D."/>
            <person name="Goodwin L."/>
            <person name="Kuske C."/>
            <person name="Brettin T."/>
            <person name="Detter J.C."/>
            <person name="Han C."/>
            <person name="Pitluck S."/>
            <person name="Pati A."/>
            <person name="Mavrommatis K."/>
            <person name="Ivanova N."/>
            <person name="Ovchinnikova G."/>
            <person name="Chen A."/>
            <person name="Palaniappan K."/>
            <person name="Schneider S."/>
            <person name="Rohde M."/>
            <person name="Chain P."/>
            <person name="D'haeseleer P."/>
            <person name="Goker M."/>
            <person name="Bristow J."/>
            <person name="Eisen J.A."/>
            <person name="Markowitz V."/>
            <person name="Kyrpides N.C."/>
            <person name="Klenk H.P."/>
            <person name="Hugenholtz P."/>
        </authorList>
    </citation>
    <scope>NUCLEOTIDE SEQUENCE [LARGE SCALE GENOMIC DNA]</scope>
    <source>
        <strain evidence="4">ATCC 29202 / DSM 20476 / NCTC 11029 / RHS 1</strain>
    </source>
</reference>
<organism evidence="3 4">
    <name type="scientific">Slackia heliotrinireducens (strain ATCC 29202 / DSM 20476 / NCTC 11029 / RHS 1)</name>
    <name type="common">Peptococcus heliotrinreducens</name>
    <dbReference type="NCBI Taxonomy" id="471855"/>
    <lineage>
        <taxon>Bacteria</taxon>
        <taxon>Bacillati</taxon>
        <taxon>Actinomycetota</taxon>
        <taxon>Coriobacteriia</taxon>
        <taxon>Eggerthellales</taxon>
        <taxon>Eggerthellaceae</taxon>
        <taxon>Slackia</taxon>
    </lineage>
</organism>
<dbReference type="AlphaFoldDB" id="C7N0X0"/>
<accession>C7N0X0</accession>
<dbReference type="Gene3D" id="3.40.50.620">
    <property type="entry name" value="HUPs"/>
    <property type="match status" value="1"/>
</dbReference>
<evidence type="ECO:0000259" key="2">
    <source>
        <dbReference type="Pfam" id="PF00582"/>
    </source>
</evidence>
<comment type="similarity">
    <text evidence="1">Belongs to the universal stress protein A family.</text>
</comment>
<feature type="domain" description="UspA" evidence="2">
    <location>
        <begin position="3"/>
        <end position="144"/>
    </location>
</feature>
<keyword evidence="4" id="KW-1185">Reference proteome</keyword>
<dbReference type="PRINTS" id="PR01438">
    <property type="entry name" value="UNVRSLSTRESS"/>
</dbReference>
<dbReference type="InterPro" id="IPR006016">
    <property type="entry name" value="UspA"/>
</dbReference>
<gene>
    <name evidence="3" type="ordered locus">Shel_01240</name>
</gene>
<proteinExistence type="inferred from homology"/>
<dbReference type="eggNOG" id="COG0589">
    <property type="taxonomic scope" value="Bacteria"/>
</dbReference>
<dbReference type="InterPro" id="IPR014729">
    <property type="entry name" value="Rossmann-like_a/b/a_fold"/>
</dbReference>
<dbReference type="HOGENOM" id="CLU_049301_16_2_11"/>
<evidence type="ECO:0000256" key="1">
    <source>
        <dbReference type="ARBA" id="ARBA00008791"/>
    </source>
</evidence>
<dbReference type="SUPFAM" id="SSF52402">
    <property type="entry name" value="Adenine nucleotide alpha hydrolases-like"/>
    <property type="match status" value="1"/>
</dbReference>
<dbReference type="PANTHER" id="PTHR46268:SF6">
    <property type="entry name" value="UNIVERSAL STRESS PROTEIN UP12"/>
    <property type="match status" value="1"/>
</dbReference>
<dbReference type="RefSeq" id="WP_012797309.1">
    <property type="nucleotide sequence ID" value="NC_013165.1"/>
</dbReference>
<name>C7N0X0_SLAHD</name>
<dbReference type="InterPro" id="IPR006015">
    <property type="entry name" value="Universal_stress_UspA"/>
</dbReference>
<protein>
    <submittedName>
        <fullName evidence="3">Universal stress protein UspA-like protein</fullName>
    </submittedName>
</protein>